<feature type="region of interest" description="Disordered" evidence="1">
    <location>
        <begin position="275"/>
        <end position="295"/>
    </location>
</feature>
<dbReference type="Gene3D" id="3.60.10.10">
    <property type="entry name" value="Endonuclease/exonuclease/phosphatase"/>
    <property type="match status" value="1"/>
</dbReference>
<proteinExistence type="predicted"/>
<keyword evidence="5" id="KW-1185">Reference proteome</keyword>
<keyword evidence="4" id="KW-0255">Endonuclease</keyword>
<keyword evidence="2" id="KW-0732">Signal</keyword>
<dbReference type="RefSeq" id="WP_263049163.1">
    <property type="nucleotide sequence ID" value="NZ_CP106738.1"/>
</dbReference>
<sequence>MIAALLTGLLCIPWAQAETLRIATLNAELTRDGPGLLLRDIEQGRDPQVAALIQVVTAVAPDILLLQGVDYDLELRALDALRQQISKAGQDYPYVFARRPNTGWQTGHDQDGDGRLAEPEDAQGFGRFAGEGGMAILSRFALDAEAAQDFSTLLWRDLPGATLPRKNSQPFPSAQVQAALRLASVAQWVVPVRHPRGRLHLLTFHASAPVFDGPEDRNGLRNRDQLRFWQLYLDGAFGPAPARRYVLAGVTNQDPLDGEGRKAGIRDLLDDPRLIDPRPVRAGPAPDIPGHQTDPRLDTVAWPGPEPGHLRVSYILPSRDWQIAASGIYWPAEDTPEGTAAATASRHRMVWVDLQMRD</sequence>
<dbReference type="Pfam" id="PF03372">
    <property type="entry name" value="Exo_endo_phos"/>
    <property type="match status" value="1"/>
</dbReference>
<evidence type="ECO:0000259" key="3">
    <source>
        <dbReference type="Pfam" id="PF03372"/>
    </source>
</evidence>
<evidence type="ECO:0000256" key="2">
    <source>
        <dbReference type="SAM" id="SignalP"/>
    </source>
</evidence>
<dbReference type="InterPro" id="IPR036691">
    <property type="entry name" value="Endo/exonu/phosph_ase_sf"/>
</dbReference>
<evidence type="ECO:0000313" key="4">
    <source>
        <dbReference type="EMBL" id="UXX85174.1"/>
    </source>
</evidence>
<organism evidence="4 5">
    <name type="scientific">Roseovarius pelagicus</name>
    <dbReference type="NCBI Taxonomy" id="2980108"/>
    <lineage>
        <taxon>Bacteria</taxon>
        <taxon>Pseudomonadati</taxon>
        <taxon>Pseudomonadota</taxon>
        <taxon>Alphaproteobacteria</taxon>
        <taxon>Rhodobacterales</taxon>
        <taxon>Roseobacteraceae</taxon>
        <taxon>Roseovarius</taxon>
    </lineage>
</organism>
<dbReference type="GO" id="GO:0004519">
    <property type="term" value="F:endonuclease activity"/>
    <property type="evidence" value="ECO:0007669"/>
    <property type="project" value="UniProtKB-KW"/>
</dbReference>
<dbReference type="EMBL" id="CP106738">
    <property type="protein sequence ID" value="UXX85174.1"/>
    <property type="molecule type" value="Genomic_DNA"/>
</dbReference>
<feature type="signal peptide" evidence="2">
    <location>
        <begin position="1"/>
        <end position="17"/>
    </location>
</feature>
<gene>
    <name evidence="4" type="ORF">N7U68_13590</name>
</gene>
<protein>
    <submittedName>
        <fullName evidence="4">Endonuclease/exonuclease/phosphatase family protein</fullName>
    </submittedName>
</protein>
<feature type="domain" description="Endonuclease/exonuclease/phosphatase" evidence="3">
    <location>
        <begin position="44"/>
        <end position="347"/>
    </location>
</feature>
<name>A0ABY6DGD1_9RHOB</name>
<keyword evidence="4" id="KW-0378">Hydrolase</keyword>
<dbReference type="Proteomes" id="UP001064087">
    <property type="component" value="Chromosome"/>
</dbReference>
<evidence type="ECO:0000313" key="5">
    <source>
        <dbReference type="Proteomes" id="UP001064087"/>
    </source>
</evidence>
<dbReference type="SUPFAM" id="SSF56219">
    <property type="entry name" value="DNase I-like"/>
    <property type="match status" value="1"/>
</dbReference>
<keyword evidence="4" id="KW-0540">Nuclease</keyword>
<evidence type="ECO:0000256" key="1">
    <source>
        <dbReference type="SAM" id="MobiDB-lite"/>
    </source>
</evidence>
<dbReference type="InterPro" id="IPR005135">
    <property type="entry name" value="Endo/exonuclease/phosphatase"/>
</dbReference>
<reference evidence="4" key="1">
    <citation type="submission" date="2022-10" db="EMBL/GenBank/DDBJ databases">
        <title>Roseovarius pelagicus sp. nov., isolated from Arctic seawater.</title>
        <authorList>
            <person name="Hong Y.W."/>
            <person name="Hwang C.Y."/>
        </authorList>
    </citation>
    <scope>NUCLEOTIDE SEQUENCE</scope>
    <source>
        <strain evidence="4">HL-MP18</strain>
    </source>
</reference>
<accession>A0ABY6DGD1</accession>
<feature type="chain" id="PRO_5046368722" evidence="2">
    <location>
        <begin position="18"/>
        <end position="358"/>
    </location>
</feature>